<dbReference type="Gene3D" id="3.40.630.30">
    <property type="match status" value="1"/>
</dbReference>
<accession>A0A2W5AWQ8</accession>
<sequence>MPDLLPLARIAPCEVEALLDAAFGTDRHRRTAYRVRAGLVPIDTLSFALVEDARLIGCVQCWPVQLDRDDGGALPLVMVGPVAVAPDRQGVGIGRALMAQSIAAAGDATLMLVGDPDYYSRFGFTAERTGGWRMPGPYEPHRILARGPMPIASGMLAPRVALAA</sequence>
<organism evidence="2 3">
    <name type="scientific">Sphingomonas hengshuiensis</name>
    <dbReference type="NCBI Taxonomy" id="1609977"/>
    <lineage>
        <taxon>Bacteria</taxon>
        <taxon>Pseudomonadati</taxon>
        <taxon>Pseudomonadota</taxon>
        <taxon>Alphaproteobacteria</taxon>
        <taxon>Sphingomonadales</taxon>
        <taxon>Sphingomonadaceae</taxon>
        <taxon>Sphingomonas</taxon>
    </lineage>
</organism>
<dbReference type="InterPro" id="IPR000182">
    <property type="entry name" value="GNAT_dom"/>
</dbReference>
<reference evidence="2 3" key="1">
    <citation type="submission" date="2017-08" db="EMBL/GenBank/DDBJ databases">
        <title>Infants hospitalized years apart are colonized by the same room-sourced microbial strains.</title>
        <authorList>
            <person name="Brooks B."/>
            <person name="Olm M.R."/>
            <person name="Firek B.A."/>
            <person name="Baker R."/>
            <person name="Thomas B.C."/>
            <person name="Morowitz M.J."/>
            <person name="Banfield J.F."/>
        </authorList>
    </citation>
    <scope>NUCLEOTIDE SEQUENCE [LARGE SCALE GENOMIC DNA]</scope>
    <source>
        <strain evidence="2">S2_018_000_R3_110</strain>
    </source>
</reference>
<dbReference type="GO" id="GO:0016747">
    <property type="term" value="F:acyltransferase activity, transferring groups other than amino-acyl groups"/>
    <property type="evidence" value="ECO:0007669"/>
    <property type="project" value="InterPro"/>
</dbReference>
<feature type="domain" description="N-acetyltransferase" evidence="1">
    <location>
        <begin position="2"/>
        <end position="150"/>
    </location>
</feature>
<gene>
    <name evidence="2" type="ORF">DI632_11905</name>
</gene>
<dbReference type="Pfam" id="PF13508">
    <property type="entry name" value="Acetyltransf_7"/>
    <property type="match status" value="1"/>
</dbReference>
<dbReference type="CDD" id="cd04301">
    <property type="entry name" value="NAT_SF"/>
    <property type="match status" value="1"/>
</dbReference>
<protein>
    <submittedName>
        <fullName evidence="2">GNAT family N-acetyltransferase</fullName>
    </submittedName>
</protein>
<dbReference type="AlphaFoldDB" id="A0A2W5AWQ8"/>
<dbReference type="Proteomes" id="UP000248614">
    <property type="component" value="Unassembled WGS sequence"/>
</dbReference>
<name>A0A2W5AWQ8_9SPHN</name>
<comment type="caution">
    <text evidence="2">The sequence shown here is derived from an EMBL/GenBank/DDBJ whole genome shotgun (WGS) entry which is preliminary data.</text>
</comment>
<dbReference type="InterPro" id="IPR016181">
    <property type="entry name" value="Acyl_CoA_acyltransferase"/>
</dbReference>
<evidence type="ECO:0000259" key="1">
    <source>
        <dbReference type="PROSITE" id="PS51186"/>
    </source>
</evidence>
<evidence type="ECO:0000313" key="2">
    <source>
        <dbReference type="EMBL" id="PZO75505.1"/>
    </source>
</evidence>
<proteinExistence type="predicted"/>
<evidence type="ECO:0000313" key="3">
    <source>
        <dbReference type="Proteomes" id="UP000248614"/>
    </source>
</evidence>
<dbReference type="SUPFAM" id="SSF55729">
    <property type="entry name" value="Acyl-CoA N-acyltransferases (Nat)"/>
    <property type="match status" value="1"/>
</dbReference>
<dbReference type="EMBL" id="QFNF01000033">
    <property type="protein sequence ID" value="PZO75505.1"/>
    <property type="molecule type" value="Genomic_DNA"/>
</dbReference>
<keyword evidence="2" id="KW-0808">Transferase</keyword>
<dbReference type="PROSITE" id="PS51186">
    <property type="entry name" value="GNAT"/>
    <property type="match status" value="1"/>
</dbReference>